<dbReference type="EMBL" id="LAZR01044684">
    <property type="protein sequence ID" value="KKL04058.1"/>
    <property type="molecule type" value="Genomic_DNA"/>
</dbReference>
<proteinExistence type="predicted"/>
<sequence length="166" mass="19471">LLWSELITLSEKLYDTDVFEPKRDLFYLLRTKELDPEDKSLSLSEQVILEQKLLRTIDGFKTIFNISTEFPNLTLYETKHILSYYFSKGSYFEKVELFPQIIKIREDILEKMTTEDLVLSYSLENMCDGESSLADLSVKTGFPLKDIKKILDLLGKQVSYKKKYVK</sequence>
<accession>A0A0F9CVY3</accession>
<name>A0A0F9CVY3_9ZZZZ</name>
<dbReference type="AlphaFoldDB" id="A0A0F9CVY3"/>
<evidence type="ECO:0000313" key="1">
    <source>
        <dbReference type="EMBL" id="KKL04058.1"/>
    </source>
</evidence>
<comment type="caution">
    <text evidence="1">The sequence shown here is derived from an EMBL/GenBank/DDBJ whole genome shotgun (WGS) entry which is preliminary data.</text>
</comment>
<feature type="non-terminal residue" evidence="1">
    <location>
        <position position="1"/>
    </location>
</feature>
<organism evidence="1">
    <name type="scientific">marine sediment metagenome</name>
    <dbReference type="NCBI Taxonomy" id="412755"/>
    <lineage>
        <taxon>unclassified sequences</taxon>
        <taxon>metagenomes</taxon>
        <taxon>ecological metagenomes</taxon>
    </lineage>
</organism>
<protein>
    <submittedName>
        <fullName evidence="1">Uncharacterized protein</fullName>
    </submittedName>
</protein>
<reference evidence="1" key="1">
    <citation type="journal article" date="2015" name="Nature">
        <title>Complex archaea that bridge the gap between prokaryotes and eukaryotes.</title>
        <authorList>
            <person name="Spang A."/>
            <person name="Saw J.H."/>
            <person name="Jorgensen S.L."/>
            <person name="Zaremba-Niedzwiedzka K."/>
            <person name="Martijn J."/>
            <person name="Lind A.E."/>
            <person name="van Eijk R."/>
            <person name="Schleper C."/>
            <person name="Guy L."/>
            <person name="Ettema T.J."/>
        </authorList>
    </citation>
    <scope>NUCLEOTIDE SEQUENCE</scope>
</reference>
<gene>
    <name evidence="1" type="ORF">LCGC14_2619880</name>
</gene>